<comment type="catalytic activity">
    <reaction evidence="8">
        <text>guanine + H2O + H(+) = xanthine + NH4(+)</text>
        <dbReference type="Rhea" id="RHEA:14665"/>
        <dbReference type="ChEBI" id="CHEBI:15377"/>
        <dbReference type="ChEBI" id="CHEBI:15378"/>
        <dbReference type="ChEBI" id="CHEBI:16235"/>
        <dbReference type="ChEBI" id="CHEBI:17712"/>
        <dbReference type="ChEBI" id="CHEBI:28938"/>
        <dbReference type="EC" id="3.5.4.3"/>
    </reaction>
</comment>
<comment type="similarity">
    <text evidence="3">Belongs to the metallo-dependent hydrolases superfamily. ATZ/TRZ family.</text>
</comment>
<protein>
    <recommendedName>
        <fullName evidence="4">guanine deaminase</fullName>
        <ecNumber evidence="4">3.5.4.3</ecNumber>
    </recommendedName>
</protein>
<evidence type="ECO:0000256" key="8">
    <source>
        <dbReference type="ARBA" id="ARBA00051148"/>
    </source>
</evidence>
<evidence type="ECO:0000256" key="4">
    <source>
        <dbReference type="ARBA" id="ARBA00012781"/>
    </source>
</evidence>
<keyword evidence="6" id="KW-0378">Hydrolase</keyword>
<sequence>MPRIVAYKGTVVHSVALGHVQVFRPGLIGVDNTTGKIVFVQDGSDMYGSSEPFDACVDFGDQLLLPGFVDGHAHAPQYAFLGVGMHLPLLQWLETFTFPHEIKFENREYARNVYDQAVRRHLNNGTTTCSYFATVHLEACKELVDVLEQVGQRAFVGKVNMDRNAPCALLEDTDTSIFDTKAFVAYVQNKHNELLTPAITPRFVPSCSTRLMQGLADISRAHSPKLPVQSHLGENRQEIKWVEQLHPECKSYTDVYDEYGLLHERSYMAHCIWCSKSERELLRNNQTAVIHCPNSNFSLSSGVLNVRRLLQEGIKVGLGTDVSGGYSPSMLDAIRQAVIASKMVSIGNGSASEEHSLEALQGETAAALSYVEAFHLATVGSAEALGLGDTVGNFMIGKDFDALVVDPYCANSPIDKPFDPVEDADVLHTFQKFLFLGDDRNIVSVFVKGRQVKDVLKERKREMAHVCNAVSSGLLWSKRPTVKQHMRRRPTTPPKQPRPERIEVYILFEQLSNFNSLLQQSTDIQHTAREREVGIRTVDHCRLVVTKELALALAAPYAGAMYDRSCSSPYSSYTSVMVESVTKRHPMSHQSTPSANAVLRATTTSASCRRNQLLRIDNFIGKSCNTKLAAEA</sequence>
<dbReference type="NCBIfam" id="TIGR02967">
    <property type="entry name" value="guan_deamin"/>
    <property type="match status" value="1"/>
</dbReference>
<dbReference type="InterPro" id="IPR032466">
    <property type="entry name" value="Metal_Hydrolase"/>
</dbReference>
<dbReference type="EnsemblProtists" id="HpaT812087">
    <property type="protein sequence ID" value="HpaP812087"/>
    <property type="gene ID" value="HpaG812087"/>
</dbReference>
<dbReference type="GO" id="GO:0005829">
    <property type="term" value="C:cytosol"/>
    <property type="evidence" value="ECO:0007669"/>
    <property type="project" value="TreeGrafter"/>
</dbReference>
<dbReference type="InterPro" id="IPR051607">
    <property type="entry name" value="Metallo-dep_hydrolases"/>
</dbReference>
<keyword evidence="5" id="KW-0479">Metal-binding</keyword>
<evidence type="ECO:0000259" key="9">
    <source>
        <dbReference type="Pfam" id="PF01979"/>
    </source>
</evidence>
<dbReference type="SUPFAM" id="SSF51556">
    <property type="entry name" value="Metallo-dependent hydrolases"/>
    <property type="match status" value="1"/>
</dbReference>
<name>M4BZR3_HYAAE</name>
<reference evidence="11" key="1">
    <citation type="journal article" date="2010" name="Science">
        <title>Signatures of adaptation to obligate biotrophy in the Hyaloperonospora arabidopsidis genome.</title>
        <authorList>
            <person name="Baxter L."/>
            <person name="Tripathy S."/>
            <person name="Ishaque N."/>
            <person name="Boot N."/>
            <person name="Cabral A."/>
            <person name="Kemen E."/>
            <person name="Thines M."/>
            <person name="Ah-Fong A."/>
            <person name="Anderson R."/>
            <person name="Badejoko W."/>
            <person name="Bittner-Eddy P."/>
            <person name="Boore J.L."/>
            <person name="Chibucos M.C."/>
            <person name="Coates M."/>
            <person name="Dehal P."/>
            <person name="Delehaunty K."/>
            <person name="Dong S."/>
            <person name="Downton P."/>
            <person name="Dumas B."/>
            <person name="Fabro G."/>
            <person name="Fronick C."/>
            <person name="Fuerstenberg S.I."/>
            <person name="Fulton L."/>
            <person name="Gaulin E."/>
            <person name="Govers F."/>
            <person name="Hughes L."/>
            <person name="Humphray S."/>
            <person name="Jiang R.H."/>
            <person name="Judelson H."/>
            <person name="Kamoun S."/>
            <person name="Kyung K."/>
            <person name="Meijer H."/>
            <person name="Minx P."/>
            <person name="Morris P."/>
            <person name="Nelson J."/>
            <person name="Phuntumart V."/>
            <person name="Qutob D."/>
            <person name="Rehmany A."/>
            <person name="Rougon-Cardoso A."/>
            <person name="Ryden P."/>
            <person name="Torto-Alalibo T."/>
            <person name="Studholme D."/>
            <person name="Wang Y."/>
            <person name="Win J."/>
            <person name="Wood J."/>
            <person name="Clifton S.W."/>
            <person name="Rogers J."/>
            <person name="Van den Ackerveken G."/>
            <person name="Jones J.D."/>
            <person name="McDowell J.M."/>
            <person name="Beynon J."/>
            <person name="Tyler B.M."/>
        </authorList>
    </citation>
    <scope>NUCLEOTIDE SEQUENCE [LARGE SCALE GENOMIC DNA]</scope>
    <source>
        <strain evidence="11">Emoy2</strain>
    </source>
</reference>
<dbReference type="OMA" id="HGVHLCD"/>
<evidence type="ECO:0000256" key="1">
    <source>
        <dbReference type="ARBA" id="ARBA00001947"/>
    </source>
</evidence>
<organism evidence="10 11">
    <name type="scientific">Hyaloperonospora arabidopsidis (strain Emoy2)</name>
    <name type="common">Downy mildew agent</name>
    <name type="synonym">Peronospora arabidopsidis</name>
    <dbReference type="NCBI Taxonomy" id="559515"/>
    <lineage>
        <taxon>Eukaryota</taxon>
        <taxon>Sar</taxon>
        <taxon>Stramenopiles</taxon>
        <taxon>Oomycota</taxon>
        <taxon>Peronosporomycetes</taxon>
        <taxon>Peronosporales</taxon>
        <taxon>Peronosporaceae</taxon>
        <taxon>Hyaloperonospora</taxon>
    </lineage>
</organism>
<comment type="cofactor">
    <cofactor evidence="1">
        <name>Zn(2+)</name>
        <dbReference type="ChEBI" id="CHEBI:29105"/>
    </cofactor>
</comment>
<dbReference type="Pfam" id="PF01979">
    <property type="entry name" value="Amidohydro_1"/>
    <property type="match status" value="1"/>
</dbReference>
<evidence type="ECO:0000313" key="11">
    <source>
        <dbReference type="Proteomes" id="UP000011713"/>
    </source>
</evidence>
<dbReference type="PANTHER" id="PTHR11271:SF6">
    <property type="entry name" value="GUANINE DEAMINASE"/>
    <property type="match status" value="1"/>
</dbReference>
<evidence type="ECO:0000256" key="3">
    <source>
        <dbReference type="ARBA" id="ARBA00006745"/>
    </source>
</evidence>
<dbReference type="InterPro" id="IPR014311">
    <property type="entry name" value="Guanine_deaminase"/>
</dbReference>
<accession>M4BZR3</accession>
<evidence type="ECO:0000313" key="10">
    <source>
        <dbReference type="EnsemblProtists" id="HpaP812087"/>
    </source>
</evidence>
<feature type="domain" description="Amidohydrolase-related" evidence="9">
    <location>
        <begin position="64"/>
        <end position="452"/>
    </location>
</feature>
<keyword evidence="11" id="KW-1185">Reference proteome</keyword>
<dbReference type="FunFam" id="3.20.20.140:FF:000022">
    <property type="entry name" value="Guanine deaminase"/>
    <property type="match status" value="1"/>
</dbReference>
<dbReference type="GO" id="GO:0008270">
    <property type="term" value="F:zinc ion binding"/>
    <property type="evidence" value="ECO:0007669"/>
    <property type="project" value="InterPro"/>
</dbReference>
<dbReference type="InterPro" id="IPR006680">
    <property type="entry name" value="Amidohydro-rel"/>
</dbReference>
<evidence type="ECO:0000256" key="6">
    <source>
        <dbReference type="ARBA" id="ARBA00022801"/>
    </source>
</evidence>
<dbReference type="Gene3D" id="3.20.20.140">
    <property type="entry name" value="Metal-dependent hydrolases"/>
    <property type="match status" value="1"/>
</dbReference>
<keyword evidence="7" id="KW-0862">Zinc</keyword>
<dbReference type="GO" id="GO:0008892">
    <property type="term" value="F:guanine deaminase activity"/>
    <property type="evidence" value="ECO:0007669"/>
    <property type="project" value="UniProtKB-EC"/>
</dbReference>
<dbReference type="InterPro" id="IPR011059">
    <property type="entry name" value="Metal-dep_hydrolase_composite"/>
</dbReference>
<reference evidence="10" key="2">
    <citation type="submission" date="2015-06" db="UniProtKB">
        <authorList>
            <consortium name="EnsemblProtists"/>
        </authorList>
    </citation>
    <scope>IDENTIFICATION</scope>
    <source>
        <strain evidence="10">Emoy2</strain>
    </source>
</reference>
<dbReference type="VEuPathDB" id="FungiDB:HpaG812087"/>
<evidence type="ECO:0000256" key="7">
    <source>
        <dbReference type="ARBA" id="ARBA00022833"/>
    </source>
</evidence>
<dbReference type="PANTHER" id="PTHR11271">
    <property type="entry name" value="GUANINE DEAMINASE"/>
    <property type="match status" value="1"/>
</dbReference>
<dbReference type="Proteomes" id="UP000011713">
    <property type="component" value="Unassembled WGS sequence"/>
</dbReference>
<dbReference type="HOGENOM" id="CLU_012358_0_1_1"/>
<dbReference type="InParanoid" id="M4BZR3"/>
<dbReference type="EMBL" id="JH598066">
    <property type="status" value="NOT_ANNOTATED_CDS"/>
    <property type="molecule type" value="Genomic_DNA"/>
</dbReference>
<dbReference type="STRING" id="559515.M4BZR3"/>
<dbReference type="AlphaFoldDB" id="M4BZR3"/>
<dbReference type="UniPathway" id="UPA00603">
    <property type="reaction ID" value="UER00660"/>
</dbReference>
<comment type="pathway">
    <text evidence="2">Purine metabolism; guanine degradation; xanthine from guanine: step 1/1.</text>
</comment>
<evidence type="ECO:0000256" key="2">
    <source>
        <dbReference type="ARBA" id="ARBA00004984"/>
    </source>
</evidence>
<dbReference type="EC" id="3.5.4.3" evidence="4"/>
<dbReference type="GO" id="GO:0006147">
    <property type="term" value="P:guanine catabolic process"/>
    <property type="evidence" value="ECO:0007669"/>
    <property type="project" value="UniProtKB-UniPathway"/>
</dbReference>
<dbReference type="Gene3D" id="2.30.40.10">
    <property type="entry name" value="Urease, subunit C, domain 1"/>
    <property type="match status" value="1"/>
</dbReference>
<dbReference type="eggNOG" id="KOG3968">
    <property type="taxonomic scope" value="Eukaryota"/>
</dbReference>
<evidence type="ECO:0000256" key="5">
    <source>
        <dbReference type="ARBA" id="ARBA00022723"/>
    </source>
</evidence>
<proteinExistence type="inferred from homology"/>